<keyword evidence="7" id="KW-1185">Reference proteome</keyword>
<dbReference type="Gene3D" id="1.10.357.10">
    <property type="entry name" value="Tetracycline Repressor, domain 2"/>
    <property type="match status" value="1"/>
</dbReference>
<dbReference type="SUPFAM" id="SSF46689">
    <property type="entry name" value="Homeodomain-like"/>
    <property type="match status" value="1"/>
</dbReference>
<reference evidence="6 7" key="1">
    <citation type="journal article" date="2019" name="Int. J. Syst. Evol. Microbiol.">
        <title>The Global Catalogue of Microorganisms (GCM) 10K type strain sequencing project: providing services to taxonomists for standard genome sequencing and annotation.</title>
        <authorList>
            <consortium name="The Broad Institute Genomics Platform"/>
            <consortium name="The Broad Institute Genome Sequencing Center for Infectious Disease"/>
            <person name="Wu L."/>
            <person name="Ma J."/>
        </authorList>
    </citation>
    <scope>NUCLEOTIDE SEQUENCE [LARGE SCALE GENOMIC DNA]</scope>
    <source>
        <strain evidence="6 7">JCM 14306</strain>
    </source>
</reference>
<dbReference type="PANTHER" id="PTHR30055:SF234">
    <property type="entry name" value="HTH-TYPE TRANSCRIPTIONAL REGULATOR BETI"/>
    <property type="match status" value="1"/>
</dbReference>
<feature type="domain" description="HTH tetR-type" evidence="5">
    <location>
        <begin position="14"/>
        <end position="73"/>
    </location>
</feature>
<dbReference type="EMBL" id="BAAANE010000004">
    <property type="protein sequence ID" value="GAA1638633.1"/>
    <property type="molecule type" value="Genomic_DNA"/>
</dbReference>
<dbReference type="PRINTS" id="PR00455">
    <property type="entry name" value="HTHTETR"/>
</dbReference>
<gene>
    <name evidence="6" type="ORF">GCM10009744_30130</name>
</gene>
<dbReference type="Pfam" id="PF21597">
    <property type="entry name" value="TetR_C_43"/>
    <property type="match status" value="1"/>
</dbReference>
<evidence type="ECO:0000259" key="5">
    <source>
        <dbReference type="PROSITE" id="PS50977"/>
    </source>
</evidence>
<dbReference type="Proteomes" id="UP001501319">
    <property type="component" value="Unassembled WGS sequence"/>
</dbReference>
<evidence type="ECO:0000256" key="2">
    <source>
        <dbReference type="ARBA" id="ARBA00023125"/>
    </source>
</evidence>
<evidence type="ECO:0000256" key="3">
    <source>
        <dbReference type="ARBA" id="ARBA00023163"/>
    </source>
</evidence>
<dbReference type="InterPro" id="IPR050109">
    <property type="entry name" value="HTH-type_TetR-like_transc_reg"/>
</dbReference>
<evidence type="ECO:0000256" key="1">
    <source>
        <dbReference type="ARBA" id="ARBA00023015"/>
    </source>
</evidence>
<dbReference type="Pfam" id="PF00440">
    <property type="entry name" value="TetR_N"/>
    <property type="match status" value="1"/>
</dbReference>
<comment type="caution">
    <text evidence="6">The sequence shown here is derived from an EMBL/GenBank/DDBJ whole genome shotgun (WGS) entry which is preliminary data.</text>
</comment>
<organism evidence="6 7">
    <name type="scientific">Kribbella alba</name>
    <dbReference type="NCBI Taxonomy" id="190197"/>
    <lineage>
        <taxon>Bacteria</taxon>
        <taxon>Bacillati</taxon>
        <taxon>Actinomycetota</taxon>
        <taxon>Actinomycetes</taxon>
        <taxon>Propionibacteriales</taxon>
        <taxon>Kribbellaceae</taxon>
        <taxon>Kribbella</taxon>
    </lineage>
</organism>
<dbReference type="PROSITE" id="PS50977">
    <property type="entry name" value="HTH_TETR_2"/>
    <property type="match status" value="1"/>
</dbReference>
<accession>A0ABN2FB19</accession>
<dbReference type="InterPro" id="IPR009057">
    <property type="entry name" value="Homeodomain-like_sf"/>
</dbReference>
<dbReference type="RefSeq" id="WP_344111944.1">
    <property type="nucleotide sequence ID" value="NZ_BAAANE010000004.1"/>
</dbReference>
<evidence type="ECO:0000313" key="6">
    <source>
        <dbReference type="EMBL" id="GAA1638633.1"/>
    </source>
</evidence>
<dbReference type="InterPro" id="IPR036271">
    <property type="entry name" value="Tet_transcr_reg_TetR-rel_C_sf"/>
</dbReference>
<feature type="DNA-binding region" description="H-T-H motif" evidence="4">
    <location>
        <begin position="36"/>
        <end position="55"/>
    </location>
</feature>
<keyword evidence="2 4" id="KW-0238">DNA-binding</keyword>
<name>A0ABN2FB19_9ACTN</name>
<evidence type="ECO:0000256" key="4">
    <source>
        <dbReference type="PROSITE-ProRule" id="PRU00335"/>
    </source>
</evidence>
<sequence length="191" mass="20317">MTATGDRPLRADAQRNRDLLLSAAVRAFSECGLDATLDAIAKKAGVGIGTLYRHFPTREALVEAAYRNELAVVCDAAPELLAALPPAEATRAWMDRFIDYMTRKIGMADALRAVIASGADPYAHSFELLVGAIQPLLEASAAAEEIRSDVAPGDVLISLSGVALAAGSNREQAGRLLDLLMDALRYRPPVT</sequence>
<dbReference type="PANTHER" id="PTHR30055">
    <property type="entry name" value="HTH-TYPE TRANSCRIPTIONAL REGULATOR RUTR"/>
    <property type="match status" value="1"/>
</dbReference>
<proteinExistence type="predicted"/>
<protein>
    <submittedName>
        <fullName evidence="6">TetR/AcrR family transcriptional regulator</fullName>
    </submittedName>
</protein>
<keyword evidence="3" id="KW-0804">Transcription</keyword>
<evidence type="ECO:0000313" key="7">
    <source>
        <dbReference type="Proteomes" id="UP001501319"/>
    </source>
</evidence>
<dbReference type="InterPro" id="IPR001647">
    <property type="entry name" value="HTH_TetR"/>
</dbReference>
<dbReference type="SUPFAM" id="SSF48498">
    <property type="entry name" value="Tetracyclin repressor-like, C-terminal domain"/>
    <property type="match status" value="1"/>
</dbReference>
<dbReference type="InterPro" id="IPR049445">
    <property type="entry name" value="TetR_SbtR-like_C"/>
</dbReference>
<keyword evidence="1" id="KW-0805">Transcription regulation</keyword>